<comment type="caution">
    <text evidence="1">The sequence shown here is derived from an EMBL/GenBank/DDBJ whole genome shotgun (WGS) entry which is preliminary data.</text>
</comment>
<reference evidence="2" key="1">
    <citation type="journal article" date="2023" name="Front. Plant Sci.">
        <title>Chromosomal-level genome assembly of Melastoma candidum provides insights into trichome evolution.</title>
        <authorList>
            <person name="Zhong Y."/>
            <person name="Wu W."/>
            <person name="Sun C."/>
            <person name="Zou P."/>
            <person name="Liu Y."/>
            <person name="Dai S."/>
            <person name="Zhou R."/>
        </authorList>
    </citation>
    <scope>NUCLEOTIDE SEQUENCE [LARGE SCALE GENOMIC DNA]</scope>
</reference>
<evidence type="ECO:0000313" key="1">
    <source>
        <dbReference type="EMBL" id="KAI4387752.1"/>
    </source>
</evidence>
<keyword evidence="2" id="KW-1185">Reference proteome</keyword>
<sequence length="146" mass="16896">MLVDVIVKANDYLQISSYILNPHEYWKYCIEFAVPKDKLEHFKNITPQDIICSQFDLNKKSAGATLKEKDFAVSNVKIDWIDGLIEAKAKSSASSQDYESDEKFTIPDDRISHLLPTSYQNMIFRVYAPRGPNWSRQFQMPLRISS</sequence>
<dbReference type="Proteomes" id="UP001057402">
    <property type="component" value="Chromosome 1"/>
</dbReference>
<protein>
    <submittedName>
        <fullName evidence="1">Uncharacterized protein</fullName>
    </submittedName>
</protein>
<organism evidence="1 2">
    <name type="scientific">Melastoma candidum</name>
    <dbReference type="NCBI Taxonomy" id="119954"/>
    <lineage>
        <taxon>Eukaryota</taxon>
        <taxon>Viridiplantae</taxon>
        <taxon>Streptophyta</taxon>
        <taxon>Embryophyta</taxon>
        <taxon>Tracheophyta</taxon>
        <taxon>Spermatophyta</taxon>
        <taxon>Magnoliopsida</taxon>
        <taxon>eudicotyledons</taxon>
        <taxon>Gunneridae</taxon>
        <taxon>Pentapetalae</taxon>
        <taxon>rosids</taxon>
        <taxon>malvids</taxon>
        <taxon>Myrtales</taxon>
        <taxon>Melastomataceae</taxon>
        <taxon>Melastomatoideae</taxon>
        <taxon>Melastomateae</taxon>
        <taxon>Melastoma</taxon>
    </lineage>
</organism>
<accession>A0ACB9SAH0</accession>
<gene>
    <name evidence="1" type="ORF">MLD38_000158</name>
</gene>
<proteinExistence type="predicted"/>
<dbReference type="EMBL" id="CM042880">
    <property type="protein sequence ID" value="KAI4387752.1"/>
    <property type="molecule type" value="Genomic_DNA"/>
</dbReference>
<evidence type="ECO:0000313" key="2">
    <source>
        <dbReference type="Proteomes" id="UP001057402"/>
    </source>
</evidence>
<name>A0ACB9SAH0_9MYRT</name>